<evidence type="ECO:0000256" key="8">
    <source>
        <dbReference type="RuleBase" id="RU004057"/>
    </source>
</evidence>
<evidence type="ECO:0000256" key="4">
    <source>
        <dbReference type="ARBA" id="ARBA00022692"/>
    </source>
</evidence>
<evidence type="ECO:0000313" key="11">
    <source>
        <dbReference type="EMBL" id="PMR78814.1"/>
    </source>
</evidence>
<reference evidence="11 12" key="1">
    <citation type="submission" date="2018-01" db="EMBL/GenBank/DDBJ databases">
        <title>Halomonas endophytica sp. nov., isolated from storage liquid in the stems of Populus euphratica.</title>
        <authorList>
            <person name="Chen C."/>
        </authorList>
    </citation>
    <scope>NUCLEOTIDE SEQUENCE [LARGE SCALE GENOMIC DNA]</scope>
    <source>
        <strain evidence="11 12">MC28</strain>
    </source>
</reference>
<feature type="transmembrane region" description="Helical" evidence="9">
    <location>
        <begin position="12"/>
        <end position="30"/>
    </location>
</feature>
<evidence type="ECO:0000256" key="9">
    <source>
        <dbReference type="SAM" id="Phobius"/>
    </source>
</evidence>
<comment type="caution">
    <text evidence="11">The sequence shown here is derived from an EMBL/GenBank/DDBJ whole genome shotgun (WGS) entry which is preliminary data.</text>
</comment>
<dbReference type="PANTHER" id="PTHR30625">
    <property type="entry name" value="PROTEIN TOLQ"/>
    <property type="match status" value="1"/>
</dbReference>
<keyword evidence="3" id="KW-1003">Cell membrane</keyword>
<keyword evidence="12" id="KW-1185">Reference proteome</keyword>
<evidence type="ECO:0000259" key="10">
    <source>
        <dbReference type="Pfam" id="PF01618"/>
    </source>
</evidence>
<keyword evidence="7 9" id="KW-0472">Membrane</keyword>
<name>A0A2N7UED2_9GAMM</name>
<keyword evidence="4 9" id="KW-0812">Transmembrane</keyword>
<dbReference type="NCBIfam" id="TIGR02805">
    <property type="entry name" value="exbB2"/>
    <property type="match status" value="1"/>
</dbReference>
<evidence type="ECO:0000256" key="2">
    <source>
        <dbReference type="ARBA" id="ARBA00022448"/>
    </source>
</evidence>
<evidence type="ECO:0000256" key="6">
    <source>
        <dbReference type="ARBA" id="ARBA00022989"/>
    </source>
</evidence>
<dbReference type="OrthoDB" id="9805133at2"/>
<dbReference type="GO" id="GO:0055085">
    <property type="term" value="P:transmembrane transport"/>
    <property type="evidence" value="ECO:0007669"/>
    <property type="project" value="InterPro"/>
</dbReference>
<dbReference type="InterPro" id="IPR050790">
    <property type="entry name" value="ExbB/TolQ_transport"/>
</dbReference>
<feature type="domain" description="MotA/TolQ/ExbB proton channel" evidence="10">
    <location>
        <begin position="46"/>
        <end position="138"/>
    </location>
</feature>
<dbReference type="EMBL" id="PNRF01000001">
    <property type="protein sequence ID" value="PMR78814.1"/>
    <property type="molecule type" value="Genomic_DNA"/>
</dbReference>
<dbReference type="InterPro" id="IPR002898">
    <property type="entry name" value="MotA_ExbB_proton_chnl"/>
</dbReference>
<dbReference type="Proteomes" id="UP000235803">
    <property type="component" value="Unassembled WGS sequence"/>
</dbReference>
<keyword evidence="2 8" id="KW-0813">Transport</keyword>
<protein>
    <submittedName>
        <fullName evidence="11">TonB-system energizer ExbB</fullName>
    </submittedName>
</protein>
<dbReference type="GO" id="GO:0017038">
    <property type="term" value="P:protein import"/>
    <property type="evidence" value="ECO:0007669"/>
    <property type="project" value="TreeGrafter"/>
</dbReference>
<dbReference type="PANTHER" id="PTHR30625:SF15">
    <property type="entry name" value="BIOPOLYMER TRANSPORT PROTEIN EXBB"/>
    <property type="match status" value="1"/>
</dbReference>
<keyword evidence="5 8" id="KW-0653">Protein transport</keyword>
<evidence type="ECO:0000256" key="1">
    <source>
        <dbReference type="ARBA" id="ARBA00004651"/>
    </source>
</evidence>
<dbReference type="InterPro" id="IPR014172">
    <property type="entry name" value="TonB_ExbB_2"/>
</dbReference>
<comment type="subcellular location">
    <subcellularLocation>
        <location evidence="1">Cell membrane</location>
        <topology evidence="1">Multi-pass membrane protein</topology>
    </subcellularLocation>
    <subcellularLocation>
        <location evidence="8">Membrane</location>
        <topology evidence="8">Multi-pass membrane protein</topology>
    </subcellularLocation>
</comment>
<dbReference type="GO" id="GO:0005886">
    <property type="term" value="C:plasma membrane"/>
    <property type="evidence" value="ECO:0007669"/>
    <property type="project" value="UniProtKB-SubCell"/>
</dbReference>
<organism evidence="11 12">
    <name type="scientific">Billgrantia endophytica</name>
    <dbReference type="NCBI Taxonomy" id="2033802"/>
    <lineage>
        <taxon>Bacteria</taxon>
        <taxon>Pseudomonadati</taxon>
        <taxon>Pseudomonadota</taxon>
        <taxon>Gammaproteobacteria</taxon>
        <taxon>Oceanospirillales</taxon>
        <taxon>Halomonadaceae</taxon>
        <taxon>Billgrantia</taxon>
    </lineage>
</organism>
<gene>
    <name evidence="11" type="primary">exbB</name>
    <name evidence="11" type="ORF">C1H69_00710</name>
</gene>
<feature type="transmembrane region" description="Helical" evidence="9">
    <location>
        <begin position="104"/>
        <end position="126"/>
    </location>
</feature>
<proteinExistence type="inferred from homology"/>
<accession>A0A2N7UED2</accession>
<comment type="similarity">
    <text evidence="8">Belongs to the exbB/tolQ family.</text>
</comment>
<dbReference type="RefSeq" id="WP_102651493.1">
    <property type="nucleotide sequence ID" value="NZ_PNRF01000001.1"/>
</dbReference>
<evidence type="ECO:0000256" key="7">
    <source>
        <dbReference type="ARBA" id="ARBA00023136"/>
    </source>
</evidence>
<dbReference type="Pfam" id="PF01618">
    <property type="entry name" value="MotA_ExbB"/>
    <property type="match status" value="1"/>
</dbReference>
<dbReference type="AlphaFoldDB" id="A0A2N7UED2"/>
<keyword evidence="6 9" id="KW-1133">Transmembrane helix</keyword>
<evidence type="ECO:0000256" key="3">
    <source>
        <dbReference type="ARBA" id="ARBA00022475"/>
    </source>
</evidence>
<sequence length="146" mass="15846">MSMEWLGAAVEYGIIGLLALLNVVAVAVFFERAAFYRKLDLSELRDIKELELLLTRRLTIVASIASNAPYLGLLGTVMGIMLTFYQMGLDAAMDTGQIMTGLALALKATAAGLLVALIAVVLYNALLRKAKVISLEWEIENGRKAL</sequence>
<feature type="transmembrane region" description="Helical" evidence="9">
    <location>
        <begin position="58"/>
        <end position="84"/>
    </location>
</feature>
<evidence type="ECO:0000256" key="5">
    <source>
        <dbReference type="ARBA" id="ARBA00022927"/>
    </source>
</evidence>
<evidence type="ECO:0000313" key="12">
    <source>
        <dbReference type="Proteomes" id="UP000235803"/>
    </source>
</evidence>